<reference evidence="3 4" key="1">
    <citation type="journal article" date="2024" name="BMC Genomics">
        <title>De novo assembly and annotation of Popillia japonica's genome with initial clues to its potential as an invasive pest.</title>
        <authorList>
            <person name="Cucini C."/>
            <person name="Boschi S."/>
            <person name="Funari R."/>
            <person name="Cardaioli E."/>
            <person name="Iannotti N."/>
            <person name="Marturano G."/>
            <person name="Paoli F."/>
            <person name="Bruttini M."/>
            <person name="Carapelli A."/>
            <person name="Frati F."/>
            <person name="Nardi F."/>
        </authorList>
    </citation>
    <scope>NUCLEOTIDE SEQUENCE [LARGE SCALE GENOMIC DNA]</scope>
    <source>
        <strain evidence="3">DMR45628</strain>
    </source>
</reference>
<keyword evidence="3" id="KW-0255">Endonuclease</keyword>
<gene>
    <name evidence="3" type="ORF">QE152_g33550</name>
</gene>
<dbReference type="EMBL" id="JASPKY010000513">
    <property type="protein sequence ID" value="KAK9694423.1"/>
    <property type="molecule type" value="Genomic_DNA"/>
</dbReference>
<dbReference type="PANTHER" id="PTHR33776">
    <property type="entry name" value="ENDO/EXONUCLEASE/PHOSPHATASE DOMAIN-CONTAINING PROTEIN"/>
    <property type="match status" value="1"/>
</dbReference>
<organism evidence="3 4">
    <name type="scientific">Popillia japonica</name>
    <name type="common">Japanese beetle</name>
    <dbReference type="NCBI Taxonomy" id="7064"/>
    <lineage>
        <taxon>Eukaryota</taxon>
        <taxon>Metazoa</taxon>
        <taxon>Ecdysozoa</taxon>
        <taxon>Arthropoda</taxon>
        <taxon>Hexapoda</taxon>
        <taxon>Insecta</taxon>
        <taxon>Pterygota</taxon>
        <taxon>Neoptera</taxon>
        <taxon>Endopterygota</taxon>
        <taxon>Coleoptera</taxon>
        <taxon>Polyphaga</taxon>
        <taxon>Scarabaeiformia</taxon>
        <taxon>Scarabaeidae</taxon>
        <taxon>Rutelinae</taxon>
        <taxon>Popillia</taxon>
    </lineage>
</organism>
<evidence type="ECO:0000313" key="3">
    <source>
        <dbReference type="EMBL" id="KAK9694423.1"/>
    </source>
</evidence>
<keyword evidence="3" id="KW-0540">Nuclease</keyword>
<comment type="caution">
    <text evidence="3">The sequence shown here is derived from an EMBL/GenBank/DDBJ whole genome shotgun (WGS) entry which is preliminary data.</text>
</comment>
<name>A0AAW1IWJ4_POPJA</name>
<dbReference type="Gene3D" id="3.60.10.10">
    <property type="entry name" value="Endonuclease/exonuclease/phosphatase"/>
    <property type="match status" value="1"/>
</dbReference>
<dbReference type="PANTHER" id="PTHR33776:SF4">
    <property type="entry name" value="ENDONUCLEASE_EXONUCLEASE_PHOSPHATASE DOMAIN-CONTAINING PROTEIN"/>
    <property type="match status" value="1"/>
</dbReference>
<protein>
    <submittedName>
        <fullName evidence="3">Endonuclease-reverse transcriptase</fullName>
    </submittedName>
</protein>
<proteinExistence type="predicted"/>
<feature type="compositionally biased region" description="Polar residues" evidence="1">
    <location>
        <begin position="808"/>
        <end position="817"/>
    </location>
</feature>
<dbReference type="GO" id="GO:0004519">
    <property type="term" value="F:endonuclease activity"/>
    <property type="evidence" value="ECO:0007669"/>
    <property type="project" value="UniProtKB-KW"/>
</dbReference>
<dbReference type="SUPFAM" id="SSF56219">
    <property type="entry name" value="DNase I-like"/>
    <property type="match status" value="1"/>
</dbReference>
<dbReference type="InterPro" id="IPR036691">
    <property type="entry name" value="Endo/exonu/phosph_ase_sf"/>
</dbReference>
<evidence type="ECO:0000259" key="2">
    <source>
        <dbReference type="Pfam" id="PF14529"/>
    </source>
</evidence>
<feature type="compositionally biased region" description="Polar residues" evidence="1">
    <location>
        <begin position="855"/>
        <end position="900"/>
    </location>
</feature>
<feature type="compositionally biased region" description="Basic and acidic residues" evidence="1">
    <location>
        <begin position="819"/>
        <end position="828"/>
    </location>
</feature>
<dbReference type="Gene3D" id="2.60.40.150">
    <property type="entry name" value="C2 domain"/>
    <property type="match status" value="1"/>
</dbReference>
<keyword evidence="4" id="KW-1185">Reference proteome</keyword>
<feature type="region of interest" description="Disordered" evidence="1">
    <location>
        <begin position="788"/>
        <end position="903"/>
    </location>
</feature>
<evidence type="ECO:0000313" key="4">
    <source>
        <dbReference type="Proteomes" id="UP001458880"/>
    </source>
</evidence>
<sequence>MKAPRVPQHFFPDMVPLMDGTLDEGNIDFAKTYTETCIRSDGINDTCKLYELMNNLDKLVEIHGIKKLKLASLGYIDINYLEKCVEYVTRGTDRTIEILVTEPRDNEKRNSRARKLTLRKKQVEPVDKIIIKAEGKDYAEVLGTIKSQVKLEEIGLQVKSIKKASRGDVLLEVGGGKDKTEAIRMAIQASNQDVQVKTKSNEDIIHIRNIDGDINKDEIRDAIAKSVGSAKVDSIKAKSEWLYQCHCRLTEGMGQELNKEGNSQNRLGALEDDVFAEEKTDAETVLQETTCVEKEFEICGVPLISENKDVNIELINVYRSPDSDVKFFYQELYEVLYRICKTSTEVVLCGDFNIDQQRDSCQKTELNNLLTSFGLQNSVSESTRITYNSSTQIDYFCTNSKNKYHCSVAHNGISDHSALVLYTVCSDHDVDVQRGCVRYYSSQNYDRFVTNIAKDDWSDVYGTNSVDDGFQIFINVLYYYFDVSFPLKQRRKGTSDNTWVTDVVRDSSVKLKSMFQIAKEGGNAGDWESYKIFKKEHRTLLRQAKLSYHTNTINNAPNKTKSMWNVINNTVKPNTSKMPTRISLENDVINNPLDLANTFNNYFTGIAFPDTDDTLRGMDLPLVSGNYPTLFITPVTHSEVYSTILELKSSHSSGIDGVSHMLHLEDSGQDTISVDQRFDWPIARVVEETETIIIELYVRSRLFADKLLGTYGLVLQSVVRDGRLSVSDNLVDPNNKPLPVRVDFDVLYSLPDASTASFADSQAYNILEDDQQMLIDIEQNIANLERTLVTEPRDAPQSAERGSKNMPRGSSLNTTDKSPMIERYERKRSSAFRSVRNLMRLGKQRPPKESDNEGDTTSLIHDSSANSAQHSESESAGMSRAGSQTSISSGNEIPAQSVTTEKGRKTRQVLNIGNCIDFSLYGD</sequence>
<dbReference type="AlphaFoldDB" id="A0AAW1IWJ4"/>
<feature type="domain" description="Endonuclease/exonuclease/phosphatase" evidence="2">
    <location>
        <begin position="313"/>
        <end position="418"/>
    </location>
</feature>
<dbReference type="Proteomes" id="UP001458880">
    <property type="component" value="Unassembled WGS sequence"/>
</dbReference>
<evidence type="ECO:0000256" key="1">
    <source>
        <dbReference type="SAM" id="MobiDB-lite"/>
    </source>
</evidence>
<dbReference type="InterPro" id="IPR035892">
    <property type="entry name" value="C2_domain_sf"/>
</dbReference>
<dbReference type="InterPro" id="IPR005135">
    <property type="entry name" value="Endo/exonuclease/phosphatase"/>
</dbReference>
<accession>A0AAW1IWJ4</accession>
<keyword evidence="3" id="KW-0378">Hydrolase</keyword>
<dbReference type="Pfam" id="PF14529">
    <property type="entry name" value="Exo_endo_phos_2"/>
    <property type="match status" value="1"/>
</dbReference>